<evidence type="ECO:0000256" key="1">
    <source>
        <dbReference type="SAM" id="Phobius"/>
    </source>
</evidence>
<keyword evidence="1" id="KW-0812">Transmembrane</keyword>
<keyword evidence="3" id="KW-1185">Reference proteome</keyword>
<dbReference type="Pfam" id="PF04246">
    <property type="entry name" value="RseC_MucC"/>
    <property type="match status" value="1"/>
</dbReference>
<proteinExistence type="predicted"/>
<keyword evidence="1" id="KW-0472">Membrane</keyword>
<feature type="transmembrane region" description="Helical" evidence="1">
    <location>
        <begin position="76"/>
        <end position="98"/>
    </location>
</feature>
<gene>
    <name evidence="2" type="ORF">C7379_11365</name>
</gene>
<dbReference type="Proteomes" id="UP000245870">
    <property type="component" value="Unassembled WGS sequence"/>
</dbReference>
<evidence type="ECO:0000313" key="3">
    <source>
        <dbReference type="Proteomes" id="UP000245870"/>
    </source>
</evidence>
<dbReference type="RefSeq" id="WP_116616775.1">
    <property type="nucleotide sequence ID" value="NZ_CALDWB010000025.1"/>
</dbReference>
<protein>
    <submittedName>
        <fullName evidence="2">RseC/MucC-like positive regulator of sigma(E)</fullName>
    </submittedName>
</protein>
<dbReference type="EMBL" id="QENY01000013">
    <property type="protein sequence ID" value="PVX53403.1"/>
    <property type="molecule type" value="Genomic_DNA"/>
</dbReference>
<reference evidence="2 3" key="1">
    <citation type="submission" date="2018-05" db="EMBL/GenBank/DDBJ databases">
        <title>Genomic Encyclopedia of Type Strains, Phase IV (KMG-IV): sequencing the most valuable type-strain genomes for metagenomic binning, comparative biology and taxonomic classification.</title>
        <authorList>
            <person name="Goeker M."/>
        </authorList>
    </citation>
    <scope>NUCLEOTIDE SEQUENCE [LARGE SCALE GENOMIC DNA]</scope>
    <source>
        <strain evidence="2 3">DSM 100333</strain>
    </source>
</reference>
<name>A0A2U0U717_9BACT</name>
<comment type="caution">
    <text evidence="2">The sequence shown here is derived from an EMBL/GenBank/DDBJ whole genome shotgun (WGS) entry which is preliminary data.</text>
</comment>
<dbReference type="OrthoDB" id="1120636at2"/>
<accession>A0A2U0U717</accession>
<sequence length="136" mass="14699">MKTVINHKGTIEKIDGNHITVRIMQASGCAACGMADHCNASESKEKRIDVIDDHAAEYEIGQHVRVMADLKSGYRAVLLGFGAPLLVMACALFGVLAATGNETLSAFCGMGALVVYYVALYLVRDKLGKRFTFTIE</sequence>
<evidence type="ECO:0000313" key="2">
    <source>
        <dbReference type="EMBL" id="PVX53403.1"/>
    </source>
</evidence>
<dbReference type="AlphaFoldDB" id="A0A2U0U717"/>
<keyword evidence="1" id="KW-1133">Transmembrane helix</keyword>
<organism evidence="2 3">
    <name type="scientific">Hallella colorans</name>
    <dbReference type="NCBI Taxonomy" id="1703337"/>
    <lineage>
        <taxon>Bacteria</taxon>
        <taxon>Pseudomonadati</taxon>
        <taxon>Bacteroidota</taxon>
        <taxon>Bacteroidia</taxon>
        <taxon>Bacteroidales</taxon>
        <taxon>Prevotellaceae</taxon>
        <taxon>Hallella</taxon>
    </lineage>
</organism>
<feature type="transmembrane region" description="Helical" evidence="1">
    <location>
        <begin position="104"/>
        <end position="123"/>
    </location>
</feature>